<sequence length="166" mass="18078">MTEKVRKKKVKVRSRQSSQESSTTANNGNSNNNNSLKSSSNCDSNKATSNSNNNLNIGLENLSYADYVLLASLAAFSIGDDLSDNDLDLLIVFFSMMSSDLALIRTKRGVAQRNLAVKNALEQANQNGAEEAAVNSTIAGAEESLVGDLSRTKKVRTKKYIKKKRK</sequence>
<dbReference type="AlphaFoldDB" id="A0A645BW53"/>
<evidence type="ECO:0000256" key="1">
    <source>
        <dbReference type="SAM" id="MobiDB-lite"/>
    </source>
</evidence>
<feature type="compositionally biased region" description="Basic residues" evidence="1">
    <location>
        <begin position="1"/>
        <end position="14"/>
    </location>
</feature>
<name>A0A645BW53_9ZZZZ</name>
<protein>
    <submittedName>
        <fullName evidence="2">Uncharacterized protein</fullName>
    </submittedName>
</protein>
<feature type="region of interest" description="Disordered" evidence="1">
    <location>
        <begin position="1"/>
        <end position="47"/>
    </location>
</feature>
<feature type="compositionally biased region" description="Low complexity" evidence="1">
    <location>
        <begin position="15"/>
        <end position="47"/>
    </location>
</feature>
<organism evidence="2">
    <name type="scientific">bioreactor metagenome</name>
    <dbReference type="NCBI Taxonomy" id="1076179"/>
    <lineage>
        <taxon>unclassified sequences</taxon>
        <taxon>metagenomes</taxon>
        <taxon>ecological metagenomes</taxon>
    </lineage>
</organism>
<reference evidence="2" key="1">
    <citation type="submission" date="2019-08" db="EMBL/GenBank/DDBJ databases">
        <authorList>
            <person name="Kucharzyk K."/>
            <person name="Murdoch R.W."/>
            <person name="Higgins S."/>
            <person name="Loffler F."/>
        </authorList>
    </citation>
    <scope>NUCLEOTIDE SEQUENCE</scope>
</reference>
<accession>A0A645BW53</accession>
<proteinExistence type="predicted"/>
<gene>
    <name evidence="2" type="ORF">SDC9_116362</name>
</gene>
<dbReference type="EMBL" id="VSSQ01022859">
    <property type="protein sequence ID" value="MPM69417.1"/>
    <property type="molecule type" value="Genomic_DNA"/>
</dbReference>
<evidence type="ECO:0000313" key="2">
    <source>
        <dbReference type="EMBL" id="MPM69417.1"/>
    </source>
</evidence>
<comment type="caution">
    <text evidence="2">The sequence shown here is derived from an EMBL/GenBank/DDBJ whole genome shotgun (WGS) entry which is preliminary data.</text>
</comment>